<name>A0A512HUL9_9ACTN</name>
<dbReference type="InterPro" id="IPR053877">
    <property type="entry name" value="RskA_N"/>
</dbReference>
<keyword evidence="15" id="KW-1185">Reference proteome</keyword>
<dbReference type="GO" id="GO:0005886">
    <property type="term" value="C:plasma membrane"/>
    <property type="evidence" value="ECO:0007669"/>
    <property type="project" value="UniProtKB-SubCell"/>
</dbReference>
<feature type="domain" description="Anti-sigma-K factor RskA N-terminal" evidence="13">
    <location>
        <begin position="6"/>
        <end position="45"/>
    </location>
</feature>
<dbReference type="Gene3D" id="1.10.10.1320">
    <property type="entry name" value="Anti-sigma factor, zinc-finger domain"/>
    <property type="match status" value="1"/>
</dbReference>
<dbReference type="GO" id="GO:0006417">
    <property type="term" value="P:regulation of translation"/>
    <property type="evidence" value="ECO:0007669"/>
    <property type="project" value="TreeGrafter"/>
</dbReference>
<dbReference type="PANTHER" id="PTHR37461">
    <property type="entry name" value="ANTI-SIGMA-K FACTOR RSKA"/>
    <property type="match status" value="1"/>
</dbReference>
<evidence type="ECO:0000256" key="1">
    <source>
        <dbReference type="ARBA" id="ARBA00004167"/>
    </source>
</evidence>
<gene>
    <name evidence="14" type="ORF">AFL01nite_14270</name>
</gene>
<reference evidence="14 15" key="1">
    <citation type="submission" date="2019-07" db="EMBL/GenBank/DDBJ databases">
        <title>Whole genome shotgun sequence of Aeromicrobium flavum NBRC 107625.</title>
        <authorList>
            <person name="Hosoyama A."/>
            <person name="Uohara A."/>
            <person name="Ohji S."/>
            <person name="Ichikawa N."/>
        </authorList>
    </citation>
    <scope>NUCLEOTIDE SEQUENCE [LARGE SCALE GENOMIC DNA]</scope>
    <source>
        <strain evidence="14 15">NBRC 107625</strain>
    </source>
</reference>
<evidence type="ECO:0000313" key="15">
    <source>
        <dbReference type="Proteomes" id="UP000321769"/>
    </source>
</evidence>
<feature type="transmembrane region" description="Helical" evidence="11">
    <location>
        <begin position="92"/>
        <end position="110"/>
    </location>
</feature>
<evidence type="ECO:0000259" key="12">
    <source>
        <dbReference type="Pfam" id="PF10099"/>
    </source>
</evidence>
<sequence length="236" mass="24783">MSDVHALSGAYALDAVTDIERQQFERHLTGCEICTEEVASLREAVSELSALTAEEPPPELRGSVLAAIGETRQLPPRVGSPSRPARRTPRRLLVAAAAAAVVVGGVGVGVTRPWQDETGSGQVVSLADRVLRADDAQRVTQEFEDGAKATVVRSPSLGRAVLVTSDMPPAPKGHSYVVWLQQGDDMVNAGSMARSPDQTVLLEGDASTASAAGVTVETDPDAEDATTDELVALFPF</sequence>
<evidence type="ECO:0000256" key="11">
    <source>
        <dbReference type="SAM" id="Phobius"/>
    </source>
</evidence>
<evidence type="ECO:0000256" key="2">
    <source>
        <dbReference type="ARBA" id="ARBA00004236"/>
    </source>
</evidence>
<dbReference type="RefSeq" id="WP_146826873.1">
    <property type="nucleotide sequence ID" value="NZ_BAAAYQ010000001.1"/>
</dbReference>
<evidence type="ECO:0000256" key="9">
    <source>
        <dbReference type="ARBA" id="ARBA00029829"/>
    </source>
</evidence>
<evidence type="ECO:0000256" key="8">
    <source>
        <dbReference type="ARBA" id="ARBA00023163"/>
    </source>
</evidence>
<evidence type="ECO:0000256" key="10">
    <source>
        <dbReference type="ARBA" id="ARBA00030803"/>
    </source>
</evidence>
<comment type="subcellular location">
    <subcellularLocation>
        <location evidence="2">Cell membrane</location>
    </subcellularLocation>
    <subcellularLocation>
        <location evidence="1">Membrane</location>
        <topology evidence="1">Single-pass membrane protein</topology>
    </subcellularLocation>
</comment>
<evidence type="ECO:0000256" key="3">
    <source>
        <dbReference type="ARBA" id="ARBA00022475"/>
    </source>
</evidence>
<dbReference type="InterPro" id="IPR018764">
    <property type="entry name" value="RskA_C"/>
</dbReference>
<dbReference type="PANTHER" id="PTHR37461:SF1">
    <property type="entry name" value="ANTI-SIGMA-K FACTOR RSKA"/>
    <property type="match status" value="1"/>
</dbReference>
<dbReference type="Pfam" id="PF10099">
    <property type="entry name" value="RskA_C"/>
    <property type="match status" value="1"/>
</dbReference>
<dbReference type="Pfam" id="PF22618">
    <property type="entry name" value="RskA_N"/>
    <property type="match status" value="1"/>
</dbReference>
<dbReference type="EMBL" id="BJZQ01000005">
    <property type="protein sequence ID" value="GEO89100.1"/>
    <property type="molecule type" value="Genomic_DNA"/>
</dbReference>
<evidence type="ECO:0000313" key="14">
    <source>
        <dbReference type="EMBL" id="GEO89100.1"/>
    </source>
</evidence>
<proteinExistence type="predicted"/>
<dbReference type="InterPro" id="IPR041916">
    <property type="entry name" value="Anti_sigma_zinc_sf"/>
</dbReference>
<keyword evidence="3" id="KW-1003">Cell membrane</keyword>
<accession>A0A512HUL9</accession>
<keyword evidence="6" id="KW-0805">Transcription regulation</keyword>
<dbReference type="AlphaFoldDB" id="A0A512HUL9"/>
<protein>
    <recommendedName>
        <fullName evidence="10">Regulator of SigK</fullName>
    </recommendedName>
    <alternativeName>
        <fullName evidence="9">Sigma-K anti-sigma factor RskA</fullName>
    </alternativeName>
</protein>
<dbReference type="OrthoDB" id="153510at2"/>
<comment type="caution">
    <text evidence="14">The sequence shown here is derived from an EMBL/GenBank/DDBJ whole genome shotgun (WGS) entry which is preliminary data.</text>
</comment>
<evidence type="ECO:0000256" key="6">
    <source>
        <dbReference type="ARBA" id="ARBA00023015"/>
    </source>
</evidence>
<dbReference type="Proteomes" id="UP000321769">
    <property type="component" value="Unassembled WGS sequence"/>
</dbReference>
<keyword evidence="5 11" id="KW-1133">Transmembrane helix</keyword>
<feature type="domain" description="Anti-sigma K factor RskA C-terminal" evidence="12">
    <location>
        <begin position="95"/>
        <end position="226"/>
    </location>
</feature>
<organism evidence="14 15">
    <name type="scientific">Aeromicrobium flavum</name>
    <dbReference type="NCBI Taxonomy" id="416568"/>
    <lineage>
        <taxon>Bacteria</taxon>
        <taxon>Bacillati</taxon>
        <taxon>Actinomycetota</taxon>
        <taxon>Actinomycetes</taxon>
        <taxon>Propionibacteriales</taxon>
        <taxon>Nocardioidaceae</taxon>
        <taxon>Aeromicrobium</taxon>
    </lineage>
</organism>
<dbReference type="InterPro" id="IPR051474">
    <property type="entry name" value="Anti-sigma-K/W_factor"/>
</dbReference>
<evidence type="ECO:0000256" key="4">
    <source>
        <dbReference type="ARBA" id="ARBA00022692"/>
    </source>
</evidence>
<evidence type="ECO:0000259" key="13">
    <source>
        <dbReference type="Pfam" id="PF22618"/>
    </source>
</evidence>
<dbReference type="GO" id="GO:0016989">
    <property type="term" value="F:sigma factor antagonist activity"/>
    <property type="evidence" value="ECO:0007669"/>
    <property type="project" value="TreeGrafter"/>
</dbReference>
<keyword evidence="8" id="KW-0804">Transcription</keyword>
<keyword evidence="4 11" id="KW-0812">Transmembrane</keyword>
<evidence type="ECO:0000256" key="5">
    <source>
        <dbReference type="ARBA" id="ARBA00022989"/>
    </source>
</evidence>
<keyword evidence="7 11" id="KW-0472">Membrane</keyword>
<evidence type="ECO:0000256" key="7">
    <source>
        <dbReference type="ARBA" id="ARBA00023136"/>
    </source>
</evidence>